<keyword evidence="3" id="KW-1185">Reference proteome</keyword>
<gene>
    <name evidence="2" type="ORF">RBR11_01875</name>
</gene>
<feature type="transmembrane region" description="Helical" evidence="1">
    <location>
        <begin position="87"/>
        <end position="106"/>
    </location>
</feature>
<accession>A0ABU0XD62</accession>
<dbReference type="Pfam" id="PF04307">
    <property type="entry name" value="YdjM"/>
    <property type="match status" value="2"/>
</dbReference>
<keyword evidence="1" id="KW-0812">Transmembrane</keyword>
<protein>
    <submittedName>
        <fullName evidence="2">Metal-dependent hydrolase</fullName>
    </submittedName>
</protein>
<dbReference type="InterPro" id="IPR007404">
    <property type="entry name" value="YdjM-like"/>
</dbReference>
<proteinExistence type="predicted"/>
<sequence>MMGTSHAISGAAAWVAVTATAVPALGIHPMTPSTVVLGSLVAAGAALLPDADHHNATIAHSLPVAGRVVAGTVGRLTGGHRHGMHSLLAVVGIALGTYALSFVHWTPPGWDHALQVGSAAAVLACTTFATKVLRLAKSWRLAWLIGALMAAAVLLWAPAEFDWLPLCIGLGFLVHLIGDALTIEGVPFLWPLRPKAPRLIQATPIIRHVWKPNGFFAVPILGHAGSWREWLLTLPLAGYALWGVGASVASLVGG</sequence>
<keyword evidence="2" id="KW-0378">Hydrolase</keyword>
<feature type="transmembrane region" description="Helical" evidence="1">
    <location>
        <begin position="230"/>
        <end position="252"/>
    </location>
</feature>
<organism evidence="2 3">
    <name type="scientific">Microbacterium capsulatum</name>
    <dbReference type="NCBI Taxonomy" id="3041921"/>
    <lineage>
        <taxon>Bacteria</taxon>
        <taxon>Bacillati</taxon>
        <taxon>Actinomycetota</taxon>
        <taxon>Actinomycetes</taxon>
        <taxon>Micrococcales</taxon>
        <taxon>Microbacteriaceae</taxon>
        <taxon>Microbacterium</taxon>
    </lineage>
</organism>
<dbReference type="GO" id="GO:0016787">
    <property type="term" value="F:hydrolase activity"/>
    <property type="evidence" value="ECO:0007669"/>
    <property type="project" value="UniProtKB-KW"/>
</dbReference>
<evidence type="ECO:0000256" key="1">
    <source>
        <dbReference type="SAM" id="Phobius"/>
    </source>
</evidence>
<name>A0ABU0XD62_9MICO</name>
<dbReference type="RefSeq" id="WP_308487586.1">
    <property type="nucleotide sequence ID" value="NZ_JAVFCB010000001.1"/>
</dbReference>
<keyword evidence="1" id="KW-0472">Membrane</keyword>
<dbReference type="Proteomes" id="UP001230289">
    <property type="component" value="Unassembled WGS sequence"/>
</dbReference>
<dbReference type="EMBL" id="JAVFCB010000001">
    <property type="protein sequence ID" value="MDQ4212659.1"/>
    <property type="molecule type" value="Genomic_DNA"/>
</dbReference>
<keyword evidence="1" id="KW-1133">Transmembrane helix</keyword>
<feature type="transmembrane region" description="Helical" evidence="1">
    <location>
        <begin position="141"/>
        <end position="157"/>
    </location>
</feature>
<feature type="transmembrane region" description="Helical" evidence="1">
    <location>
        <begin position="163"/>
        <end position="190"/>
    </location>
</feature>
<evidence type="ECO:0000313" key="3">
    <source>
        <dbReference type="Proteomes" id="UP001230289"/>
    </source>
</evidence>
<comment type="caution">
    <text evidence="2">The sequence shown here is derived from an EMBL/GenBank/DDBJ whole genome shotgun (WGS) entry which is preliminary data.</text>
</comment>
<evidence type="ECO:0000313" key="2">
    <source>
        <dbReference type="EMBL" id="MDQ4212659.1"/>
    </source>
</evidence>
<reference evidence="2 3" key="1">
    <citation type="submission" date="2023-08" db="EMBL/GenBank/DDBJ databases">
        <title>Microbacterium sp. nov., isolated from a waste landfill.</title>
        <authorList>
            <person name="Wen W."/>
        </authorList>
    </citation>
    <scope>NUCLEOTIDE SEQUENCE [LARGE SCALE GENOMIC DNA]</scope>
    <source>
        <strain evidence="2 3">ASV81</strain>
    </source>
</reference>